<organism evidence="5 6">
    <name type="scientific">Chitinophaga ginsengisegetis</name>
    <dbReference type="NCBI Taxonomy" id="393003"/>
    <lineage>
        <taxon>Bacteria</taxon>
        <taxon>Pseudomonadati</taxon>
        <taxon>Bacteroidota</taxon>
        <taxon>Chitinophagia</taxon>
        <taxon>Chitinophagales</taxon>
        <taxon>Chitinophagaceae</taxon>
        <taxon>Chitinophaga</taxon>
    </lineage>
</organism>
<dbReference type="PANTHER" id="PTHR33204">
    <property type="entry name" value="TRANSCRIPTIONAL REGULATOR, MARR FAMILY"/>
    <property type="match status" value="1"/>
</dbReference>
<evidence type="ECO:0000313" key="5">
    <source>
        <dbReference type="EMBL" id="SKD09523.1"/>
    </source>
</evidence>
<evidence type="ECO:0000256" key="2">
    <source>
        <dbReference type="ARBA" id="ARBA00023125"/>
    </source>
</evidence>
<dbReference type="InterPro" id="IPR002577">
    <property type="entry name" value="HTH_HxlR"/>
</dbReference>
<reference evidence="5 6" key="1">
    <citation type="submission" date="2017-02" db="EMBL/GenBank/DDBJ databases">
        <authorList>
            <person name="Peterson S.W."/>
        </authorList>
    </citation>
    <scope>NUCLEOTIDE SEQUENCE [LARGE SCALE GENOMIC DNA]</scope>
    <source>
        <strain evidence="5 6">DSM 18108</strain>
    </source>
</reference>
<dbReference type="InterPro" id="IPR036388">
    <property type="entry name" value="WH-like_DNA-bd_sf"/>
</dbReference>
<dbReference type="RefSeq" id="WP_227024633.1">
    <property type="nucleotide sequence ID" value="NZ_FUZZ01000005.1"/>
</dbReference>
<dbReference type="PANTHER" id="PTHR33204:SF29">
    <property type="entry name" value="TRANSCRIPTIONAL REGULATOR"/>
    <property type="match status" value="1"/>
</dbReference>
<gene>
    <name evidence="5" type="ORF">SAMN05660461_5412</name>
</gene>
<evidence type="ECO:0000313" key="6">
    <source>
        <dbReference type="Proteomes" id="UP000190166"/>
    </source>
</evidence>
<dbReference type="PROSITE" id="PS51118">
    <property type="entry name" value="HTH_HXLR"/>
    <property type="match status" value="1"/>
</dbReference>
<dbReference type="GO" id="GO:0003677">
    <property type="term" value="F:DNA binding"/>
    <property type="evidence" value="ECO:0007669"/>
    <property type="project" value="UniProtKB-KW"/>
</dbReference>
<dbReference type="Proteomes" id="UP000190166">
    <property type="component" value="Unassembled WGS sequence"/>
</dbReference>
<protein>
    <submittedName>
        <fullName evidence="5">Transcriptional regulator, HxlR family</fullName>
    </submittedName>
</protein>
<sequence length="131" mass="15030">MRRTYMATINIKGQIREATCEEELTAMRDSIELFSGKWKLQLLRYLANRTEESNHFKKMLREINGISARMLSKELKVLEINFLVTRTVLATKPVTVAYAITPYGQTILPVAENLVEWGLCHREKVKSAISA</sequence>
<dbReference type="Gene3D" id="1.10.10.10">
    <property type="entry name" value="Winged helix-like DNA-binding domain superfamily/Winged helix DNA-binding domain"/>
    <property type="match status" value="1"/>
</dbReference>
<keyword evidence="1" id="KW-0805">Transcription regulation</keyword>
<keyword evidence="2" id="KW-0238">DNA-binding</keyword>
<feature type="domain" description="HTH hxlR-type" evidence="4">
    <location>
        <begin position="20"/>
        <end position="126"/>
    </location>
</feature>
<dbReference type="EMBL" id="FUZZ01000005">
    <property type="protein sequence ID" value="SKD09523.1"/>
    <property type="molecule type" value="Genomic_DNA"/>
</dbReference>
<dbReference type="AlphaFoldDB" id="A0A1T5PA82"/>
<evidence type="ECO:0000256" key="1">
    <source>
        <dbReference type="ARBA" id="ARBA00023015"/>
    </source>
</evidence>
<dbReference type="InterPro" id="IPR036390">
    <property type="entry name" value="WH_DNA-bd_sf"/>
</dbReference>
<dbReference type="SUPFAM" id="SSF46785">
    <property type="entry name" value="Winged helix' DNA-binding domain"/>
    <property type="match status" value="1"/>
</dbReference>
<proteinExistence type="predicted"/>
<keyword evidence="3" id="KW-0804">Transcription</keyword>
<dbReference type="Pfam" id="PF01638">
    <property type="entry name" value="HxlR"/>
    <property type="match status" value="1"/>
</dbReference>
<evidence type="ECO:0000259" key="4">
    <source>
        <dbReference type="PROSITE" id="PS51118"/>
    </source>
</evidence>
<accession>A0A1T5PA82</accession>
<name>A0A1T5PA82_9BACT</name>
<keyword evidence="6" id="KW-1185">Reference proteome</keyword>
<dbReference type="STRING" id="393003.SAMN05660461_5412"/>
<evidence type="ECO:0000256" key="3">
    <source>
        <dbReference type="ARBA" id="ARBA00023163"/>
    </source>
</evidence>